<protein>
    <submittedName>
        <fullName evidence="2">Uncharacterized protein</fullName>
    </submittedName>
</protein>
<accession>A0A6J5L3J0</accession>
<evidence type="ECO:0000313" key="2">
    <source>
        <dbReference type="EMBL" id="CAB4128911.1"/>
    </source>
</evidence>
<name>A0A6J5L3J0_9CAUD</name>
<gene>
    <name evidence="2" type="ORF">UFOVP111_105</name>
</gene>
<feature type="region of interest" description="Disordered" evidence="1">
    <location>
        <begin position="59"/>
        <end position="90"/>
    </location>
</feature>
<proteinExistence type="predicted"/>
<dbReference type="EMBL" id="LR796226">
    <property type="protein sequence ID" value="CAB4128911.1"/>
    <property type="molecule type" value="Genomic_DNA"/>
</dbReference>
<evidence type="ECO:0000256" key="1">
    <source>
        <dbReference type="SAM" id="MobiDB-lite"/>
    </source>
</evidence>
<sequence>MADIPVNEKLYAMIVGQAKAKYRIYPSPGASHWVHRRYLEMGGKFVDSEVLAQRKELMKHAHDRMEARRRGEDHKDPRHIKDDKKHEDKK</sequence>
<reference evidence="2" key="1">
    <citation type="submission" date="2020-04" db="EMBL/GenBank/DDBJ databases">
        <authorList>
            <person name="Chiriac C."/>
            <person name="Salcher M."/>
            <person name="Ghai R."/>
            <person name="Kavagutti S V."/>
        </authorList>
    </citation>
    <scope>NUCLEOTIDE SEQUENCE</scope>
</reference>
<organism evidence="2">
    <name type="scientific">uncultured Caudovirales phage</name>
    <dbReference type="NCBI Taxonomy" id="2100421"/>
    <lineage>
        <taxon>Viruses</taxon>
        <taxon>Duplodnaviria</taxon>
        <taxon>Heunggongvirae</taxon>
        <taxon>Uroviricota</taxon>
        <taxon>Caudoviricetes</taxon>
        <taxon>Peduoviridae</taxon>
        <taxon>Maltschvirus</taxon>
        <taxon>Maltschvirus maltsch</taxon>
    </lineage>
</organism>